<feature type="compositionally biased region" description="Basic and acidic residues" evidence="1">
    <location>
        <begin position="280"/>
        <end position="304"/>
    </location>
</feature>
<dbReference type="InterPro" id="IPR046355">
    <property type="entry name" value="Gab1-4-like"/>
</dbReference>
<evidence type="ECO:0000256" key="1">
    <source>
        <dbReference type="SAM" id="MobiDB-lite"/>
    </source>
</evidence>
<dbReference type="GO" id="GO:0005737">
    <property type="term" value="C:cytoplasm"/>
    <property type="evidence" value="ECO:0007669"/>
    <property type="project" value="TreeGrafter"/>
</dbReference>
<feature type="region of interest" description="Disordered" evidence="1">
    <location>
        <begin position="504"/>
        <end position="548"/>
    </location>
</feature>
<feature type="region of interest" description="Disordered" evidence="1">
    <location>
        <begin position="280"/>
        <end position="336"/>
    </location>
</feature>
<dbReference type="AlphaFoldDB" id="A0A6P7T130"/>
<protein>
    <submittedName>
        <fullName evidence="4">GRB2-associated-binding protein 2 isoform X1</fullName>
    </submittedName>
</protein>
<dbReference type="GO" id="GO:0007165">
    <property type="term" value="P:signal transduction"/>
    <property type="evidence" value="ECO:0007669"/>
    <property type="project" value="TreeGrafter"/>
</dbReference>
<accession>A0A6P7T130</accession>
<dbReference type="Pfam" id="PF00169">
    <property type="entry name" value="PH"/>
    <property type="match status" value="1"/>
</dbReference>
<dbReference type="PROSITE" id="PS50003">
    <property type="entry name" value="PH_DOMAIN"/>
    <property type="match status" value="1"/>
</dbReference>
<dbReference type="SUPFAM" id="SSF50729">
    <property type="entry name" value="PH domain-like"/>
    <property type="match status" value="1"/>
</dbReference>
<feature type="region of interest" description="Disordered" evidence="1">
    <location>
        <begin position="356"/>
        <end position="379"/>
    </location>
</feature>
<evidence type="ECO:0000259" key="2">
    <source>
        <dbReference type="PROSITE" id="PS50003"/>
    </source>
</evidence>
<name>A0A6P7T130_9MOLL</name>
<dbReference type="Gene3D" id="2.30.29.30">
    <property type="entry name" value="Pleckstrin-homology domain (PH domain)/Phosphotyrosine-binding domain (PTB)"/>
    <property type="match status" value="1"/>
</dbReference>
<organism evidence="3 4">
    <name type="scientific">Octopus sinensis</name>
    <name type="common">East Asian common octopus</name>
    <dbReference type="NCBI Taxonomy" id="2607531"/>
    <lineage>
        <taxon>Eukaryota</taxon>
        <taxon>Metazoa</taxon>
        <taxon>Spiralia</taxon>
        <taxon>Lophotrochozoa</taxon>
        <taxon>Mollusca</taxon>
        <taxon>Cephalopoda</taxon>
        <taxon>Coleoidea</taxon>
        <taxon>Octopodiformes</taxon>
        <taxon>Octopoda</taxon>
        <taxon>Incirrata</taxon>
        <taxon>Octopodidae</taxon>
        <taxon>Octopus</taxon>
    </lineage>
</organism>
<dbReference type="InterPro" id="IPR001849">
    <property type="entry name" value="PH_domain"/>
</dbReference>
<dbReference type="PANTHER" id="PTHR45960">
    <property type="entry name" value="GRB2-ASSOCIATED-BINDING PROTEIN"/>
    <property type="match status" value="1"/>
</dbReference>
<feature type="region of interest" description="Disordered" evidence="1">
    <location>
        <begin position="133"/>
        <end position="215"/>
    </location>
</feature>
<dbReference type="RefSeq" id="XP_029644067.1">
    <property type="nucleotide sequence ID" value="XM_029788207.2"/>
</dbReference>
<gene>
    <name evidence="4" type="primary">LOC115218412</name>
</gene>
<feature type="compositionally biased region" description="Polar residues" evidence="1">
    <location>
        <begin position="504"/>
        <end position="517"/>
    </location>
</feature>
<dbReference type="Proteomes" id="UP000515154">
    <property type="component" value="Linkage group LG13"/>
</dbReference>
<proteinExistence type="predicted"/>
<evidence type="ECO:0000313" key="4">
    <source>
        <dbReference type="RefSeq" id="XP_029644067.1"/>
    </source>
</evidence>
<feature type="compositionally biased region" description="Polar residues" evidence="1">
    <location>
        <begin position="184"/>
        <end position="193"/>
    </location>
</feature>
<feature type="compositionally biased region" description="Polar residues" evidence="1">
    <location>
        <begin position="152"/>
        <end position="163"/>
    </location>
</feature>
<dbReference type="GO" id="GO:0035591">
    <property type="term" value="F:signaling adaptor activity"/>
    <property type="evidence" value="ECO:0007669"/>
    <property type="project" value="TreeGrafter"/>
</dbReference>
<keyword evidence="3" id="KW-1185">Reference proteome</keyword>
<reference evidence="4" key="1">
    <citation type="submission" date="2025-08" db="UniProtKB">
        <authorList>
            <consortium name="RefSeq"/>
        </authorList>
    </citation>
    <scope>IDENTIFICATION</scope>
</reference>
<feature type="domain" description="PH" evidence="2">
    <location>
        <begin position="6"/>
        <end position="127"/>
    </location>
</feature>
<dbReference type="KEGG" id="osn:115218412"/>
<evidence type="ECO:0000313" key="3">
    <source>
        <dbReference type="Proteomes" id="UP000515154"/>
    </source>
</evidence>
<dbReference type="InterPro" id="IPR011993">
    <property type="entry name" value="PH-like_dom_sf"/>
</dbReference>
<dbReference type="PANTHER" id="PTHR45960:SF2">
    <property type="entry name" value="PROTEIN DAUGHTER OF SEVENLESS"/>
    <property type="match status" value="1"/>
</dbReference>
<sequence length="615" mass="68661">MNKLDSILHSGWMVKSPPHQDQHKKLGSWKLFQPKWKRRFFVLFKPAASLPEQFVLNYYGDEQCRKRKGHIDLEQCEQIIESLDVGEYPNVLSIKTIHKGKERVYFLATETEDDMITWVQNLCYVCGMKQEENPTDIPGPPQPPMRVDSHRSQTSNTLTSQPRYQAGPNLPSNNQDSPYLFISQCHSGQTSKTSSERHRSSVDSIPDELAPPPPPAKHNNYMSGESITDAHYDHPRSCDSFVEDDGVYKTPPSRNMTWSNGEASMMYDVPLATRNGFSRERFSSERSSSDMKDVFYDVPPRKSDPSVCYDTPPLRTSSLDPKVPARPQRHMSNSEAYQNIPYNSKCYYNTSYGSSSVNLRGQPPRPAPRGHSKSYSLKTSSLDGENLNLNLCPPPPCGSRDNQPSHGYVNAPALGSNSVSPDNPDDLYVPMEGPTQDTIRGRLSADQSFVDAKPYNCVAMNEAVYTDMSKPGPCAGKEAIWPNQNQADTYSIFGTEKTRSFKKVNNSTVDRSSSLGSHASLPVTQPRLPRKKQASIADGSSSSDEDGDIAMTKQGMRQILPAPGKPDCGELKYLDLRLDDTAETPSGPPPSCEYREIDFVKTNALRNVKNARVLE</sequence>
<dbReference type="SMART" id="SM00233">
    <property type="entry name" value="PH"/>
    <property type="match status" value="1"/>
</dbReference>